<keyword evidence="4" id="KW-1185">Reference proteome</keyword>
<feature type="transmembrane region" description="Helical" evidence="2">
    <location>
        <begin position="253"/>
        <end position="276"/>
    </location>
</feature>
<proteinExistence type="predicted"/>
<feature type="compositionally biased region" description="Low complexity" evidence="1">
    <location>
        <begin position="1"/>
        <end position="11"/>
    </location>
</feature>
<feature type="transmembrane region" description="Helical" evidence="2">
    <location>
        <begin position="198"/>
        <end position="217"/>
    </location>
</feature>
<dbReference type="Proteomes" id="UP000291189">
    <property type="component" value="Unassembled WGS sequence"/>
</dbReference>
<evidence type="ECO:0000313" key="4">
    <source>
        <dbReference type="Proteomes" id="UP000291189"/>
    </source>
</evidence>
<evidence type="ECO:0000256" key="2">
    <source>
        <dbReference type="SAM" id="Phobius"/>
    </source>
</evidence>
<evidence type="ECO:0000313" key="3">
    <source>
        <dbReference type="EMBL" id="RYU13002.1"/>
    </source>
</evidence>
<feature type="transmembrane region" description="Helical" evidence="2">
    <location>
        <begin position="49"/>
        <end position="69"/>
    </location>
</feature>
<dbReference type="EMBL" id="SDPU01000020">
    <property type="protein sequence ID" value="RYU13002.1"/>
    <property type="molecule type" value="Genomic_DNA"/>
</dbReference>
<feature type="transmembrane region" description="Helical" evidence="2">
    <location>
        <begin position="172"/>
        <end position="191"/>
    </location>
</feature>
<sequence length="281" mass="29804">MSAAATPAPTSHPTDGPLRTLDVSGTKPIPFVRQVGVELRKMVDTRAGLWLMVTIAVMTALFVVLLFIFGDNGETDQRTFVNFLGTTSTPQGFLLPVLGILLVTSEWSQRTVLVTFTLTPRRGFVIAAKTVAALVIGLAALVLAMAFAAVAAVAADAPGAFDGFGVDDVAKFGLLQSLGVLQGLAFGLLFLNSAVAIVVFFVVPIVFNVLVNLISWLRDAAPWIDLATAQQPLIGVDTQTGLPVDVALGAEQWLHLATATTIWIVVPIAIGMWRILRSEAK</sequence>
<gene>
    <name evidence="3" type="ORF">ETU37_08660</name>
</gene>
<keyword evidence="2" id="KW-0812">Transmembrane</keyword>
<feature type="transmembrane region" description="Helical" evidence="2">
    <location>
        <begin position="81"/>
        <end position="103"/>
    </location>
</feature>
<feature type="transmembrane region" description="Helical" evidence="2">
    <location>
        <begin position="124"/>
        <end position="152"/>
    </location>
</feature>
<protein>
    <submittedName>
        <fullName evidence="3">ABC transporter permease</fullName>
    </submittedName>
</protein>
<accession>A0A4Q5J330</accession>
<feature type="region of interest" description="Disordered" evidence="1">
    <location>
        <begin position="1"/>
        <end position="22"/>
    </location>
</feature>
<comment type="caution">
    <text evidence="3">The sequence shown here is derived from an EMBL/GenBank/DDBJ whole genome shotgun (WGS) entry which is preliminary data.</text>
</comment>
<evidence type="ECO:0000256" key="1">
    <source>
        <dbReference type="SAM" id="MobiDB-lite"/>
    </source>
</evidence>
<name>A0A4Q5J330_9ACTN</name>
<keyword evidence="2" id="KW-1133">Transmembrane helix</keyword>
<dbReference type="AlphaFoldDB" id="A0A4Q5J330"/>
<reference evidence="3 4" key="1">
    <citation type="submission" date="2019-01" db="EMBL/GenBank/DDBJ databases">
        <title>Nocardioides guangzhouensis sp. nov., an actinobacterium isolated from soil.</title>
        <authorList>
            <person name="Fu Y."/>
            <person name="Cai Y."/>
            <person name="Lin Z."/>
            <person name="Chen P."/>
        </authorList>
    </citation>
    <scope>NUCLEOTIDE SEQUENCE [LARGE SCALE GENOMIC DNA]</scope>
    <source>
        <strain evidence="3 4">NBRC 105384</strain>
    </source>
</reference>
<dbReference type="OrthoDB" id="3822725at2"/>
<organism evidence="3 4">
    <name type="scientific">Nocardioides iriomotensis</name>
    <dbReference type="NCBI Taxonomy" id="715784"/>
    <lineage>
        <taxon>Bacteria</taxon>
        <taxon>Bacillati</taxon>
        <taxon>Actinomycetota</taxon>
        <taxon>Actinomycetes</taxon>
        <taxon>Propionibacteriales</taxon>
        <taxon>Nocardioidaceae</taxon>
        <taxon>Nocardioides</taxon>
    </lineage>
</organism>
<keyword evidence="2" id="KW-0472">Membrane</keyword>
<dbReference type="RefSeq" id="WP_129986821.1">
    <property type="nucleotide sequence ID" value="NZ_SDPU01000020.1"/>
</dbReference>